<feature type="region of interest" description="Disordered" evidence="1">
    <location>
        <begin position="42"/>
        <end position="163"/>
    </location>
</feature>
<feature type="compositionally biased region" description="Basic and acidic residues" evidence="1">
    <location>
        <begin position="92"/>
        <end position="105"/>
    </location>
</feature>
<proteinExistence type="predicted"/>
<dbReference type="InterPro" id="IPR013887">
    <property type="entry name" value="UPF0592"/>
</dbReference>
<organism evidence="2 3">
    <name type="scientific">Albugo candida</name>
    <dbReference type="NCBI Taxonomy" id="65357"/>
    <lineage>
        <taxon>Eukaryota</taxon>
        <taxon>Sar</taxon>
        <taxon>Stramenopiles</taxon>
        <taxon>Oomycota</taxon>
        <taxon>Peronosporomycetes</taxon>
        <taxon>Albuginales</taxon>
        <taxon>Albuginaceae</taxon>
        <taxon>Albugo</taxon>
    </lineage>
</organism>
<dbReference type="Proteomes" id="UP000053237">
    <property type="component" value="Unassembled WGS sequence"/>
</dbReference>
<comment type="caution">
    <text evidence="2">The sequence shown here is derived from an EMBL/GenBank/DDBJ whole genome shotgun (WGS) entry which is preliminary data.</text>
</comment>
<keyword evidence="3" id="KW-1185">Reference proteome</keyword>
<feature type="compositionally biased region" description="Basic residues" evidence="1">
    <location>
        <begin position="144"/>
        <end position="163"/>
    </location>
</feature>
<dbReference type="OrthoDB" id="113472at2759"/>
<dbReference type="AlphaFoldDB" id="A0A024FX69"/>
<name>A0A024FX69_9STRA</name>
<sequence>MLGSENQENLAALKLIQVVLEQFEWELLYIKVATVKCGTHEMSSCPEQCTSNTESKEAKTNREHTSDARIVSKSRTRTNRRRLSRVSITIAEPKKAVDEAQHATSDEQDLSSRNSDARGSNRVHRKQYFSQTLPAKARAIASPGRKRSGSTSRRSKISIAKMKKKYSKGASRFNCDLLDRFMKLHAKFLSHFGDEVMKHCFSVKLTGSKEGRLNDMKQDLLFTLLASGYLRFPWNRTEIIEHLRNKFEIAERDPSLVMYWKTTMPVPSNGYSSNFLRDAYWQWPAFCGQVCRDTLEGKGSEKSWNQYSWLDTVFARHDFCALFGATLLNRVMSIAYKIGAKQLQTEWIPGYKWIFELLKISTKEIYRSLLCQLEPVISDDSESIDLHTVRYQNIINNLFTPNASPTSLSFSSSSASIPVTLFHHLFELMKLSPSTVPDILLTILSQTNYQLPYHVVLCFKFMERLLSDHPHYFSNMKPDTSKQQSTSQSGLFGYIFACLLDSEHFEILKMTELFLLKHFSMFPTSIQDQILKILEKQWQRLFFHWHRDVRYCFFHILLYLVYPGNRIVLSAQSDEIILGSEKASRTFDCPGIIRTDDESSQRWEQYFEGRIYQSIVYHQMLTRESRQPDTKPIRKAGSDLDKSAASAKLGRRMYDSRKSNYRSAMNAISKETCRKEAISVKKSVKPPTLEIPNWLAEVSKVYLIRSVEEYQVIVTTYYSYATHHSYDQALPVPEFDTKS</sequence>
<evidence type="ECO:0000256" key="1">
    <source>
        <dbReference type="SAM" id="MobiDB-lite"/>
    </source>
</evidence>
<protein>
    <submittedName>
        <fullName evidence="2">Uncharacterized protein</fullName>
    </submittedName>
</protein>
<dbReference type="PANTHER" id="PTHR40261">
    <property type="match status" value="1"/>
</dbReference>
<evidence type="ECO:0000313" key="2">
    <source>
        <dbReference type="EMBL" id="CCI11616.1"/>
    </source>
</evidence>
<gene>
    <name evidence="2" type="ORF">BN9_132020</name>
</gene>
<reference evidence="2 3" key="1">
    <citation type="submission" date="2012-05" db="EMBL/GenBank/DDBJ databases">
        <title>Recombination and specialization in a pathogen metapopulation.</title>
        <authorList>
            <person name="Gardiner A."/>
            <person name="Kemen E."/>
            <person name="Schultz-Larsen T."/>
            <person name="MacLean D."/>
            <person name="Van Oosterhout C."/>
            <person name="Jones J.D.G."/>
        </authorList>
    </citation>
    <scope>NUCLEOTIDE SEQUENCE [LARGE SCALE GENOMIC DNA]</scope>
    <source>
        <strain evidence="2 3">Ac Nc2</strain>
    </source>
</reference>
<dbReference type="Pfam" id="PF08578">
    <property type="entry name" value="DUF1765"/>
    <property type="match status" value="1"/>
</dbReference>
<feature type="compositionally biased region" description="Basic and acidic residues" evidence="1">
    <location>
        <begin position="54"/>
        <end position="67"/>
    </location>
</feature>
<dbReference type="PANTHER" id="PTHR40261:SF1">
    <property type="entry name" value="RIESKE DOMAIN-CONTAINING PROTEIN"/>
    <property type="match status" value="1"/>
</dbReference>
<feature type="compositionally biased region" description="Polar residues" evidence="1">
    <location>
        <begin position="42"/>
        <end position="53"/>
    </location>
</feature>
<dbReference type="InParanoid" id="A0A024FX69"/>
<dbReference type="EMBL" id="CAIX01001355">
    <property type="protein sequence ID" value="CCI11616.1"/>
    <property type="molecule type" value="Genomic_DNA"/>
</dbReference>
<accession>A0A024FX69</accession>
<feature type="compositionally biased region" description="Basic residues" evidence="1">
    <location>
        <begin position="72"/>
        <end position="84"/>
    </location>
</feature>
<evidence type="ECO:0000313" key="3">
    <source>
        <dbReference type="Proteomes" id="UP000053237"/>
    </source>
</evidence>